<dbReference type="InterPro" id="IPR004358">
    <property type="entry name" value="Sig_transdc_His_kin-like_C"/>
</dbReference>
<dbReference type="InterPro" id="IPR003661">
    <property type="entry name" value="HisK_dim/P_dom"/>
</dbReference>
<gene>
    <name evidence="19" type="ORF">C3942_01955</name>
</gene>
<dbReference type="Proteomes" id="UP000238220">
    <property type="component" value="Unassembled WGS sequence"/>
</dbReference>
<evidence type="ECO:0000256" key="13">
    <source>
        <dbReference type="ARBA" id="ARBA00023012"/>
    </source>
</evidence>
<dbReference type="InterPro" id="IPR036890">
    <property type="entry name" value="HATPase_C_sf"/>
</dbReference>
<evidence type="ECO:0000256" key="16">
    <source>
        <dbReference type="SAM" id="Phobius"/>
    </source>
</evidence>
<comment type="caution">
    <text evidence="19">The sequence shown here is derived from an EMBL/GenBank/DDBJ whole genome shotgun (WGS) entry which is preliminary data.</text>
</comment>
<evidence type="ECO:0000256" key="10">
    <source>
        <dbReference type="ARBA" id="ARBA00022777"/>
    </source>
</evidence>
<evidence type="ECO:0000256" key="14">
    <source>
        <dbReference type="ARBA" id="ARBA00023136"/>
    </source>
</evidence>
<dbReference type="RefSeq" id="WP_104228645.1">
    <property type="nucleotide sequence ID" value="NZ_PSNW01000001.1"/>
</dbReference>
<evidence type="ECO:0000256" key="1">
    <source>
        <dbReference type="ARBA" id="ARBA00000085"/>
    </source>
</evidence>
<dbReference type="InterPro" id="IPR050980">
    <property type="entry name" value="2C_sensor_his_kinase"/>
</dbReference>
<dbReference type="Pfam" id="PF02518">
    <property type="entry name" value="HATPase_c"/>
    <property type="match status" value="1"/>
</dbReference>
<evidence type="ECO:0000256" key="12">
    <source>
        <dbReference type="ARBA" id="ARBA00022989"/>
    </source>
</evidence>
<keyword evidence="7" id="KW-0808">Transferase</keyword>
<evidence type="ECO:0000259" key="17">
    <source>
        <dbReference type="PROSITE" id="PS50109"/>
    </source>
</evidence>
<dbReference type="PANTHER" id="PTHR44936">
    <property type="entry name" value="SENSOR PROTEIN CREC"/>
    <property type="match status" value="1"/>
</dbReference>
<keyword evidence="6" id="KW-0597">Phosphoprotein</keyword>
<protein>
    <recommendedName>
        <fullName evidence="3">histidine kinase</fullName>
        <ecNumber evidence="3">2.7.13.3</ecNumber>
    </recommendedName>
</protein>
<dbReference type="CDD" id="cd00082">
    <property type="entry name" value="HisKA"/>
    <property type="match status" value="1"/>
</dbReference>
<dbReference type="SUPFAM" id="SSF47384">
    <property type="entry name" value="Homodimeric domain of signal transducing histidine kinase"/>
    <property type="match status" value="1"/>
</dbReference>
<keyword evidence="14 16" id="KW-0472">Membrane</keyword>
<proteinExistence type="predicted"/>
<feature type="compositionally biased region" description="Pro residues" evidence="15">
    <location>
        <begin position="43"/>
        <end position="52"/>
    </location>
</feature>
<comment type="catalytic activity">
    <reaction evidence="1">
        <text>ATP + protein L-histidine = ADP + protein N-phospho-L-histidine.</text>
        <dbReference type="EC" id="2.7.13.3"/>
    </reaction>
</comment>
<keyword evidence="4" id="KW-1003">Cell membrane</keyword>
<dbReference type="GO" id="GO:0005524">
    <property type="term" value="F:ATP binding"/>
    <property type="evidence" value="ECO:0007669"/>
    <property type="project" value="UniProtKB-KW"/>
</dbReference>
<dbReference type="InterPro" id="IPR003660">
    <property type="entry name" value="HAMP_dom"/>
</dbReference>
<dbReference type="PRINTS" id="PR00344">
    <property type="entry name" value="BCTRLSENSOR"/>
</dbReference>
<dbReference type="AlphaFoldDB" id="A0A2S5TL08"/>
<name>A0A2S5TL08_9GAMM</name>
<keyword evidence="13" id="KW-0902">Two-component regulatory system</keyword>
<dbReference type="GO" id="GO:0005886">
    <property type="term" value="C:plasma membrane"/>
    <property type="evidence" value="ECO:0007669"/>
    <property type="project" value="UniProtKB-SubCell"/>
</dbReference>
<comment type="subcellular location">
    <subcellularLocation>
        <location evidence="2">Cell inner membrane</location>
        <topology evidence="2">Multi-pass membrane protein</topology>
    </subcellularLocation>
</comment>
<keyword evidence="9" id="KW-0547">Nucleotide-binding</keyword>
<organism evidence="19 20">
    <name type="scientific">Solimonas fluminis</name>
    <dbReference type="NCBI Taxonomy" id="2086571"/>
    <lineage>
        <taxon>Bacteria</taxon>
        <taxon>Pseudomonadati</taxon>
        <taxon>Pseudomonadota</taxon>
        <taxon>Gammaproteobacteria</taxon>
        <taxon>Nevskiales</taxon>
        <taxon>Nevskiaceae</taxon>
        <taxon>Solimonas</taxon>
    </lineage>
</organism>
<reference evidence="19 20" key="1">
    <citation type="submission" date="2018-02" db="EMBL/GenBank/DDBJ databases">
        <title>Genome sequencing of Solimonas sp. HR-BB.</title>
        <authorList>
            <person name="Lee Y."/>
            <person name="Jeon C.O."/>
        </authorList>
    </citation>
    <scope>NUCLEOTIDE SEQUENCE [LARGE SCALE GENOMIC DNA]</scope>
    <source>
        <strain evidence="19 20">HR-BB</strain>
    </source>
</reference>
<evidence type="ECO:0000256" key="11">
    <source>
        <dbReference type="ARBA" id="ARBA00022840"/>
    </source>
</evidence>
<dbReference type="PROSITE" id="PS50885">
    <property type="entry name" value="HAMP"/>
    <property type="match status" value="1"/>
</dbReference>
<sequence>MKVSLRNWVGLIVAAALLASPLLNFALLRLFPPPDDLLFRTLPGPPPPPPGEEPSRPAVPAAGVTSMARVGFVGAAGGGSLLGLPATRFETPLRTRVEVLRSDAGEPGAPPVVRRFSGVVSPEHEAAIKAMRRHFTLINLATIGILMLAAVLLLSLLLRRPVRRLLEGIGDIERGAAPSTPPSGPREFRQIGEALRRMSVKLRGSLRERELMLAGLSHDIRSPLARLQAAIELHASDHPGDFRPMMADIRDIDHIVHQCIDFVRDGQDEPLESLELDALVRTALQRHEGLQLDLACGGLQVGARRLGLLRLIRNLADNALTHGLAPVRVATRRDGDALRLSVEDHGRGIDPGEWQRLIEPFERGNRARDGRGAGLGLAIVQRVASAHGARVELRERRGDRPFAVELCLPLTA</sequence>
<dbReference type="SUPFAM" id="SSF55874">
    <property type="entry name" value="ATPase domain of HSP90 chaperone/DNA topoisomerase II/histidine kinase"/>
    <property type="match status" value="1"/>
</dbReference>
<dbReference type="SMART" id="SM00388">
    <property type="entry name" value="HisKA"/>
    <property type="match status" value="1"/>
</dbReference>
<evidence type="ECO:0000256" key="4">
    <source>
        <dbReference type="ARBA" id="ARBA00022475"/>
    </source>
</evidence>
<evidence type="ECO:0000256" key="9">
    <source>
        <dbReference type="ARBA" id="ARBA00022741"/>
    </source>
</evidence>
<dbReference type="InterPro" id="IPR036097">
    <property type="entry name" value="HisK_dim/P_sf"/>
</dbReference>
<keyword evidence="5" id="KW-0997">Cell inner membrane</keyword>
<evidence type="ECO:0000256" key="7">
    <source>
        <dbReference type="ARBA" id="ARBA00022679"/>
    </source>
</evidence>
<evidence type="ECO:0000313" key="19">
    <source>
        <dbReference type="EMBL" id="PPE75680.1"/>
    </source>
</evidence>
<evidence type="ECO:0000256" key="5">
    <source>
        <dbReference type="ARBA" id="ARBA00022519"/>
    </source>
</evidence>
<feature type="domain" description="HAMP" evidence="18">
    <location>
        <begin position="156"/>
        <end position="207"/>
    </location>
</feature>
<feature type="region of interest" description="Disordered" evidence="15">
    <location>
        <begin position="39"/>
        <end position="58"/>
    </location>
</feature>
<dbReference type="InterPro" id="IPR005467">
    <property type="entry name" value="His_kinase_dom"/>
</dbReference>
<evidence type="ECO:0000256" key="6">
    <source>
        <dbReference type="ARBA" id="ARBA00022553"/>
    </source>
</evidence>
<evidence type="ECO:0000256" key="15">
    <source>
        <dbReference type="SAM" id="MobiDB-lite"/>
    </source>
</evidence>
<dbReference type="SMART" id="SM00387">
    <property type="entry name" value="HATPase_c"/>
    <property type="match status" value="1"/>
</dbReference>
<feature type="domain" description="Histidine kinase" evidence="17">
    <location>
        <begin position="215"/>
        <end position="412"/>
    </location>
</feature>
<keyword evidence="8 16" id="KW-0812">Transmembrane</keyword>
<evidence type="ECO:0000256" key="8">
    <source>
        <dbReference type="ARBA" id="ARBA00022692"/>
    </source>
</evidence>
<keyword evidence="12 16" id="KW-1133">Transmembrane helix</keyword>
<evidence type="ECO:0000256" key="2">
    <source>
        <dbReference type="ARBA" id="ARBA00004429"/>
    </source>
</evidence>
<dbReference type="Gene3D" id="3.30.565.10">
    <property type="entry name" value="Histidine kinase-like ATPase, C-terminal domain"/>
    <property type="match status" value="1"/>
</dbReference>
<evidence type="ECO:0000256" key="3">
    <source>
        <dbReference type="ARBA" id="ARBA00012438"/>
    </source>
</evidence>
<keyword evidence="10" id="KW-0418">Kinase</keyword>
<dbReference type="EC" id="2.7.13.3" evidence="3"/>
<dbReference type="GO" id="GO:0000155">
    <property type="term" value="F:phosphorelay sensor kinase activity"/>
    <property type="evidence" value="ECO:0007669"/>
    <property type="project" value="InterPro"/>
</dbReference>
<dbReference type="PANTHER" id="PTHR44936:SF5">
    <property type="entry name" value="SENSOR HISTIDINE KINASE ENVZ"/>
    <property type="match status" value="1"/>
</dbReference>
<accession>A0A2S5TL08</accession>
<dbReference type="EMBL" id="PSNW01000001">
    <property type="protein sequence ID" value="PPE75680.1"/>
    <property type="molecule type" value="Genomic_DNA"/>
</dbReference>
<dbReference type="OrthoDB" id="9804645at2"/>
<dbReference type="PROSITE" id="PS50109">
    <property type="entry name" value="HIS_KIN"/>
    <property type="match status" value="1"/>
</dbReference>
<evidence type="ECO:0000313" key="20">
    <source>
        <dbReference type="Proteomes" id="UP000238220"/>
    </source>
</evidence>
<evidence type="ECO:0000259" key="18">
    <source>
        <dbReference type="PROSITE" id="PS50885"/>
    </source>
</evidence>
<keyword evidence="11" id="KW-0067">ATP-binding</keyword>
<dbReference type="Gene3D" id="1.10.287.130">
    <property type="match status" value="1"/>
</dbReference>
<feature type="transmembrane region" description="Helical" evidence="16">
    <location>
        <begin position="137"/>
        <end position="158"/>
    </location>
</feature>
<keyword evidence="20" id="KW-1185">Reference proteome</keyword>
<dbReference type="InterPro" id="IPR003594">
    <property type="entry name" value="HATPase_dom"/>
</dbReference>